<feature type="compositionally biased region" description="Polar residues" evidence="10">
    <location>
        <begin position="229"/>
        <end position="247"/>
    </location>
</feature>
<keyword evidence="16" id="KW-1185">Reference proteome</keyword>
<dbReference type="SUPFAM" id="SSF56112">
    <property type="entry name" value="Protein kinase-like (PK-like)"/>
    <property type="match status" value="1"/>
</dbReference>
<evidence type="ECO:0000256" key="5">
    <source>
        <dbReference type="ARBA" id="ARBA00022741"/>
    </source>
</evidence>
<keyword evidence="3" id="KW-0723">Serine/threonine-protein kinase</keyword>
<comment type="subunit">
    <text evidence="2">Monomer.</text>
</comment>
<evidence type="ECO:0000313" key="15">
    <source>
        <dbReference type="EMBL" id="CAL4761211.1"/>
    </source>
</evidence>
<dbReference type="InterPro" id="IPR011992">
    <property type="entry name" value="EF-hand-dom_pair"/>
</dbReference>
<dbReference type="GO" id="GO:0004674">
    <property type="term" value="F:protein serine/threonine kinase activity"/>
    <property type="evidence" value="ECO:0007669"/>
    <property type="project" value="UniProtKB-KW"/>
</dbReference>
<evidence type="ECO:0000313" key="16">
    <source>
        <dbReference type="Proteomes" id="UP001152797"/>
    </source>
</evidence>
<dbReference type="PANTHER" id="PTHR24349">
    <property type="entry name" value="SERINE/THREONINE-PROTEIN KINASE"/>
    <property type="match status" value="1"/>
</dbReference>
<dbReference type="EMBL" id="CAMXCT020000105">
    <property type="protein sequence ID" value="CAL1127274.1"/>
    <property type="molecule type" value="Genomic_DNA"/>
</dbReference>
<evidence type="ECO:0000256" key="2">
    <source>
        <dbReference type="ARBA" id="ARBA00011245"/>
    </source>
</evidence>
<evidence type="ECO:0000313" key="13">
    <source>
        <dbReference type="EMBL" id="CAI3973899.1"/>
    </source>
</evidence>
<dbReference type="FunFam" id="1.10.510.10:FF:000571">
    <property type="entry name" value="Maternal embryonic leucine zipper kinase"/>
    <property type="match status" value="1"/>
</dbReference>
<dbReference type="GO" id="GO:0005509">
    <property type="term" value="F:calcium ion binding"/>
    <property type="evidence" value="ECO:0007669"/>
    <property type="project" value="InterPro"/>
</dbReference>
<gene>
    <name evidence="13" type="ORF">C1SCF055_LOCUS2345</name>
</gene>
<evidence type="ECO:0000256" key="9">
    <source>
        <dbReference type="ARBA" id="ARBA00024334"/>
    </source>
</evidence>
<dbReference type="InterPro" id="IPR002048">
    <property type="entry name" value="EF_hand_dom"/>
</dbReference>
<organism evidence="13">
    <name type="scientific">Cladocopium goreaui</name>
    <dbReference type="NCBI Taxonomy" id="2562237"/>
    <lineage>
        <taxon>Eukaryota</taxon>
        <taxon>Sar</taxon>
        <taxon>Alveolata</taxon>
        <taxon>Dinophyceae</taxon>
        <taxon>Suessiales</taxon>
        <taxon>Symbiodiniaceae</taxon>
        <taxon>Cladocopium</taxon>
    </lineage>
</organism>
<dbReference type="Gene3D" id="3.30.200.20">
    <property type="entry name" value="Phosphorylase Kinase, domain 1"/>
    <property type="match status" value="1"/>
</dbReference>
<feature type="region of interest" description="Disordered" evidence="10">
    <location>
        <begin position="43"/>
        <end position="71"/>
    </location>
</feature>
<feature type="region of interest" description="Disordered" evidence="10">
    <location>
        <begin position="603"/>
        <end position="622"/>
    </location>
</feature>
<dbReference type="Gene3D" id="1.10.510.10">
    <property type="entry name" value="Transferase(Phosphotransferase) domain 1"/>
    <property type="match status" value="1"/>
</dbReference>
<comment type="cofactor">
    <cofactor evidence="1">
        <name>Mg(2+)</name>
        <dbReference type="ChEBI" id="CHEBI:18420"/>
    </cofactor>
</comment>
<feature type="domain" description="EF-hand" evidence="12">
    <location>
        <begin position="659"/>
        <end position="694"/>
    </location>
</feature>
<dbReference type="InterPro" id="IPR011009">
    <property type="entry name" value="Kinase-like_dom_sf"/>
</dbReference>
<evidence type="ECO:0000256" key="10">
    <source>
        <dbReference type="SAM" id="MobiDB-lite"/>
    </source>
</evidence>
<dbReference type="SUPFAM" id="SSF47473">
    <property type="entry name" value="EF-hand"/>
    <property type="match status" value="1"/>
</dbReference>
<keyword evidence="7" id="KW-0106">Calcium</keyword>
<name>A0A9P1BI56_9DINO</name>
<dbReference type="Pfam" id="PF13499">
    <property type="entry name" value="EF-hand_7"/>
    <property type="match status" value="2"/>
</dbReference>
<proteinExistence type="inferred from homology"/>
<feature type="domain" description="EF-hand" evidence="12">
    <location>
        <begin position="623"/>
        <end position="658"/>
    </location>
</feature>
<evidence type="ECO:0000259" key="11">
    <source>
        <dbReference type="PROSITE" id="PS50011"/>
    </source>
</evidence>
<dbReference type="AlphaFoldDB" id="A0A9P1BI56"/>
<keyword evidence="5" id="KW-0547">Nucleotide-binding</keyword>
<dbReference type="PROSITE" id="PS00108">
    <property type="entry name" value="PROTEIN_KINASE_ST"/>
    <property type="match status" value="1"/>
</dbReference>
<evidence type="ECO:0000313" key="14">
    <source>
        <dbReference type="EMBL" id="CAL1127274.1"/>
    </source>
</evidence>
<dbReference type="InterPro" id="IPR018247">
    <property type="entry name" value="EF_Hand_1_Ca_BS"/>
</dbReference>
<dbReference type="PROSITE" id="PS00018">
    <property type="entry name" value="EF_HAND_1"/>
    <property type="match status" value="4"/>
</dbReference>
<keyword evidence="8" id="KW-0067">ATP-binding</keyword>
<dbReference type="InterPro" id="IPR008271">
    <property type="entry name" value="Ser/Thr_kinase_AS"/>
</dbReference>
<evidence type="ECO:0000259" key="12">
    <source>
        <dbReference type="PROSITE" id="PS50222"/>
    </source>
</evidence>
<evidence type="ECO:0000256" key="8">
    <source>
        <dbReference type="ARBA" id="ARBA00022840"/>
    </source>
</evidence>
<feature type="domain" description="Protein kinase" evidence="11">
    <location>
        <begin position="268"/>
        <end position="532"/>
    </location>
</feature>
<evidence type="ECO:0000256" key="1">
    <source>
        <dbReference type="ARBA" id="ARBA00001946"/>
    </source>
</evidence>
<dbReference type="Gene3D" id="1.10.238.10">
    <property type="entry name" value="EF-hand"/>
    <property type="match status" value="2"/>
</dbReference>
<reference evidence="13" key="1">
    <citation type="submission" date="2022-10" db="EMBL/GenBank/DDBJ databases">
        <authorList>
            <person name="Chen Y."/>
            <person name="Dougan E. K."/>
            <person name="Chan C."/>
            <person name="Rhodes N."/>
            <person name="Thang M."/>
        </authorList>
    </citation>
    <scope>NUCLEOTIDE SEQUENCE</scope>
</reference>
<feature type="domain" description="EF-hand" evidence="12">
    <location>
        <begin position="700"/>
        <end position="735"/>
    </location>
</feature>
<dbReference type="GO" id="GO:0005524">
    <property type="term" value="F:ATP binding"/>
    <property type="evidence" value="ECO:0007669"/>
    <property type="project" value="UniProtKB-KW"/>
</dbReference>
<comment type="caution">
    <text evidence="13">The sequence shown here is derived from an EMBL/GenBank/DDBJ whole genome shotgun (WGS) entry which is preliminary data.</text>
</comment>
<evidence type="ECO:0000256" key="4">
    <source>
        <dbReference type="ARBA" id="ARBA00022679"/>
    </source>
</evidence>
<dbReference type="Proteomes" id="UP001152797">
    <property type="component" value="Unassembled WGS sequence"/>
</dbReference>
<evidence type="ECO:0000256" key="7">
    <source>
        <dbReference type="ARBA" id="ARBA00022837"/>
    </source>
</evidence>
<evidence type="ECO:0000256" key="3">
    <source>
        <dbReference type="ARBA" id="ARBA00022527"/>
    </source>
</evidence>
<keyword evidence="4" id="KW-0808">Transferase</keyword>
<dbReference type="InterPro" id="IPR050205">
    <property type="entry name" value="CDPK_Ser/Thr_kinases"/>
</dbReference>
<dbReference type="InterPro" id="IPR000719">
    <property type="entry name" value="Prot_kinase_dom"/>
</dbReference>
<dbReference type="Pfam" id="PF00069">
    <property type="entry name" value="Pkinase"/>
    <property type="match status" value="1"/>
</dbReference>
<dbReference type="CDD" id="cd05117">
    <property type="entry name" value="STKc_CAMK"/>
    <property type="match status" value="1"/>
</dbReference>
<dbReference type="OrthoDB" id="40902at2759"/>
<comment type="similarity">
    <text evidence="9">Belongs to the protein kinase superfamily. Ser/Thr protein kinase family. CDPK subfamily.</text>
</comment>
<dbReference type="PROSITE" id="PS50011">
    <property type="entry name" value="PROTEIN_KINASE_DOM"/>
    <property type="match status" value="1"/>
</dbReference>
<accession>A0A9P1BI56</accession>
<sequence length="759" mass="84054">MNFVWFLDRLQLHTICPVCNFRKHFEQHHVAAAIDSEIGAPEVRSSLATPNSAAPKPRLPEPNGVADTRTSAGMALPIRSRSDTGSSLTLPIKGRSVSEIVSETTEKRSASHGLALPIKGRSASECEDKRPSMGLALPIRSRSSLEPGRAELPITGLAGRSVVAPASASSSLAERRVSEPVGRWENPTAANCGAALFNCVLRGDWEEDNDDSTPKRQMTKAKSDPRVPNNGTGDDTPVSSTHKRMSSSVQYKGFISQHSSDISVYDRYDFGELLGEGAAGSTWEAFPRVRERRSGTPARRLSGKDGARAIKKVPKRRVSNSTESFLAEVEVLKQLDHPNICKLYEVFEDDDNIFLVMDLCRGGELFDRIAEGDLGGEAQVAKLIRQLSHAVRYCHDRGIIHRDIKPENILFVSSDSDAPAKLIDFGIACHFKQTEHRKDEKGTEAYLAPEVKNNSSYSEKCDLWSLGVLLYAMLSGSLPFKSAAAARKGDFSLEAEEWYSISPEAKDLIRQLLVVEPVDRLSAAKVLEHPWVRVTKFSMEEETVPAQVTVRLKRYQSTSYFRRILLMVVARQLGANDLPEIYSAFKAMDTNGDGSLSLEEFRKSLSNGSGSPSPEAHTDHTVTETAELSELFETLDADRSGAIDYSEFMAAAIDRKIFFREDLCLQVFGALDRDASGTISIQELFQLLKAADPEDLLGNELRDEVMELLDRYDSDRDGELNFKEFMALLTQNREGSPPKRPLQKRGSQTTDSLLMKFPF</sequence>
<reference evidence="14" key="2">
    <citation type="submission" date="2024-04" db="EMBL/GenBank/DDBJ databases">
        <authorList>
            <person name="Chen Y."/>
            <person name="Shah S."/>
            <person name="Dougan E. K."/>
            <person name="Thang M."/>
            <person name="Chan C."/>
        </authorList>
    </citation>
    <scope>NUCLEOTIDE SEQUENCE [LARGE SCALE GENOMIC DNA]</scope>
</reference>
<dbReference type="PROSITE" id="PS50222">
    <property type="entry name" value="EF_HAND_2"/>
    <property type="match status" value="4"/>
</dbReference>
<feature type="domain" description="EF-hand" evidence="12">
    <location>
        <begin position="576"/>
        <end position="611"/>
    </location>
</feature>
<dbReference type="EMBL" id="CAMXCT030000105">
    <property type="protein sequence ID" value="CAL4761211.1"/>
    <property type="molecule type" value="Genomic_DNA"/>
</dbReference>
<dbReference type="EMBL" id="CAMXCT010000105">
    <property type="protein sequence ID" value="CAI3973899.1"/>
    <property type="molecule type" value="Genomic_DNA"/>
</dbReference>
<keyword evidence="6 15" id="KW-0418">Kinase</keyword>
<dbReference type="SMART" id="SM00054">
    <property type="entry name" value="EFh"/>
    <property type="match status" value="4"/>
</dbReference>
<protein>
    <submittedName>
        <fullName evidence="15">Calcium-dependent protein kinase 2 (PfCDPK2)</fullName>
    </submittedName>
</protein>
<dbReference type="SMART" id="SM00220">
    <property type="entry name" value="S_TKc"/>
    <property type="match status" value="1"/>
</dbReference>
<feature type="region of interest" description="Disordered" evidence="10">
    <location>
        <begin position="206"/>
        <end position="247"/>
    </location>
</feature>
<evidence type="ECO:0000256" key="6">
    <source>
        <dbReference type="ARBA" id="ARBA00022777"/>
    </source>
</evidence>